<dbReference type="PANTHER" id="PTHR47331:SF2">
    <property type="match status" value="1"/>
</dbReference>
<feature type="region of interest" description="Disordered" evidence="1">
    <location>
        <begin position="128"/>
        <end position="148"/>
    </location>
</feature>
<accession>A0A2S2NFM8</accession>
<sequence length="159" mass="17683">MYASVKAVHLEVVTDLSTDAFLTALDRFVAQREIPTNIYSDCGMNYVGAARQLKLLFRNAKEQDRISSHLDCTWHFNPPATKHVFGGIWEAGIKSAKVHLKHAIGQQLLTHEEFHTWVTRIEGILNSRPITPESSDPNDLSSWKTAASSNAGGNVGYTF</sequence>
<protein>
    <recommendedName>
        <fullName evidence="3">Integrase catalytic domain-containing protein</fullName>
    </recommendedName>
</protein>
<reference evidence="2" key="1">
    <citation type="submission" date="2018-04" db="EMBL/GenBank/DDBJ databases">
        <title>Transcriptome of Schizaphis graminum biotype I.</title>
        <authorList>
            <person name="Scully E.D."/>
            <person name="Geib S.M."/>
            <person name="Palmer N.A."/>
            <person name="Koch K."/>
            <person name="Bradshaw J."/>
            <person name="Heng-Moss T."/>
            <person name="Sarath G."/>
        </authorList>
    </citation>
    <scope>NUCLEOTIDE SEQUENCE</scope>
</reference>
<evidence type="ECO:0000256" key="1">
    <source>
        <dbReference type="SAM" id="MobiDB-lite"/>
    </source>
</evidence>
<proteinExistence type="predicted"/>
<gene>
    <name evidence="2" type="ORF">g.136096</name>
</gene>
<dbReference type="EMBL" id="GGMR01003394">
    <property type="protein sequence ID" value="MBY16013.1"/>
    <property type="molecule type" value="Transcribed_RNA"/>
</dbReference>
<dbReference type="InterPro" id="IPR012337">
    <property type="entry name" value="RNaseH-like_sf"/>
</dbReference>
<dbReference type="InterPro" id="IPR036397">
    <property type="entry name" value="RNaseH_sf"/>
</dbReference>
<dbReference type="GO" id="GO:0003676">
    <property type="term" value="F:nucleic acid binding"/>
    <property type="evidence" value="ECO:0007669"/>
    <property type="project" value="InterPro"/>
</dbReference>
<evidence type="ECO:0008006" key="3">
    <source>
        <dbReference type="Google" id="ProtNLM"/>
    </source>
</evidence>
<organism evidence="2">
    <name type="scientific">Schizaphis graminum</name>
    <name type="common">Green bug aphid</name>
    <dbReference type="NCBI Taxonomy" id="13262"/>
    <lineage>
        <taxon>Eukaryota</taxon>
        <taxon>Metazoa</taxon>
        <taxon>Ecdysozoa</taxon>
        <taxon>Arthropoda</taxon>
        <taxon>Hexapoda</taxon>
        <taxon>Insecta</taxon>
        <taxon>Pterygota</taxon>
        <taxon>Neoptera</taxon>
        <taxon>Paraneoptera</taxon>
        <taxon>Hemiptera</taxon>
        <taxon>Sternorrhyncha</taxon>
        <taxon>Aphidomorpha</taxon>
        <taxon>Aphidoidea</taxon>
        <taxon>Aphididae</taxon>
        <taxon>Aphidini</taxon>
        <taxon>Schizaphis</taxon>
    </lineage>
</organism>
<dbReference type="AlphaFoldDB" id="A0A2S2NFM8"/>
<dbReference type="Gene3D" id="3.30.420.10">
    <property type="entry name" value="Ribonuclease H-like superfamily/Ribonuclease H"/>
    <property type="match status" value="1"/>
</dbReference>
<dbReference type="PANTHER" id="PTHR47331">
    <property type="entry name" value="PHD-TYPE DOMAIN-CONTAINING PROTEIN"/>
    <property type="match status" value="1"/>
</dbReference>
<evidence type="ECO:0000313" key="2">
    <source>
        <dbReference type="EMBL" id="MBY16013.1"/>
    </source>
</evidence>
<name>A0A2S2NFM8_SCHGA</name>
<dbReference type="SUPFAM" id="SSF53098">
    <property type="entry name" value="Ribonuclease H-like"/>
    <property type="match status" value="1"/>
</dbReference>